<evidence type="ECO:0000256" key="1">
    <source>
        <dbReference type="SAM" id="Phobius"/>
    </source>
</evidence>
<name>A0A6G0T190_APHGL</name>
<dbReference type="PANTHER" id="PTHR13527:SF0">
    <property type="entry name" value="SAYSVFN DOMAIN-CONTAINING PROTEIN 1"/>
    <property type="match status" value="1"/>
</dbReference>
<evidence type="ECO:0000259" key="2">
    <source>
        <dbReference type="Pfam" id="PF10260"/>
    </source>
</evidence>
<evidence type="ECO:0000313" key="3">
    <source>
        <dbReference type="EMBL" id="KAE9524115.1"/>
    </source>
</evidence>
<keyword evidence="1" id="KW-0812">Transmembrane</keyword>
<feature type="transmembrane region" description="Helical" evidence="1">
    <location>
        <begin position="139"/>
        <end position="156"/>
    </location>
</feature>
<proteinExistence type="predicted"/>
<dbReference type="InterPro" id="IPR039159">
    <property type="entry name" value="SAYSD1"/>
</dbReference>
<accession>A0A6G0T190</accession>
<keyword evidence="4" id="KW-1185">Reference proteome</keyword>
<dbReference type="OrthoDB" id="71310at2759"/>
<dbReference type="EMBL" id="VYZN01000072">
    <property type="protein sequence ID" value="KAE9524115.1"/>
    <property type="molecule type" value="Genomic_DNA"/>
</dbReference>
<evidence type="ECO:0000313" key="4">
    <source>
        <dbReference type="Proteomes" id="UP000475862"/>
    </source>
</evidence>
<keyword evidence="1" id="KW-1133">Transmembrane helix</keyword>
<comment type="caution">
    <text evidence="3">The sequence shown here is derived from an EMBL/GenBank/DDBJ whole genome shotgun (WGS) entry which is preliminary data.</text>
</comment>
<dbReference type="InterPro" id="IPR019387">
    <property type="entry name" value="SAYSvFN_dom"/>
</dbReference>
<gene>
    <name evidence="3" type="ORF">AGLY_015480</name>
</gene>
<feature type="transmembrane region" description="Helical" evidence="1">
    <location>
        <begin position="116"/>
        <end position="133"/>
    </location>
</feature>
<dbReference type="AlphaFoldDB" id="A0A6G0T190"/>
<sequence>METETIVMNSRRRMVLKPLSPGATLQCKEQKLSPNDTNEHVPSQPPATLISPKNDKKKILFKDTILPDIVPTVQRNKVLLTCTINKDLSDSDDSDFEDSTVNNVPVKKSSTSNTKLYWYIIMFLCWAAVQYWMIAVVGFGAVFFAVSALVAIYYNTSNSKKKPNALSAYSVFNPQCTPIQGSVDPKQLERELLFG</sequence>
<keyword evidence="1" id="KW-0472">Membrane</keyword>
<reference evidence="3 4" key="1">
    <citation type="submission" date="2019-08" db="EMBL/GenBank/DDBJ databases">
        <title>The genome of the soybean aphid Biotype 1, its phylome, world population structure and adaptation to the North American continent.</title>
        <authorList>
            <person name="Giordano R."/>
            <person name="Donthu R.K."/>
            <person name="Hernandez A.G."/>
            <person name="Wright C.L."/>
            <person name="Zimin A.V."/>
        </authorList>
    </citation>
    <scope>NUCLEOTIDE SEQUENCE [LARGE SCALE GENOMIC DNA]</scope>
    <source>
        <tissue evidence="3">Whole aphids</tissue>
    </source>
</reference>
<organism evidence="3 4">
    <name type="scientific">Aphis glycines</name>
    <name type="common">Soybean aphid</name>
    <dbReference type="NCBI Taxonomy" id="307491"/>
    <lineage>
        <taxon>Eukaryota</taxon>
        <taxon>Metazoa</taxon>
        <taxon>Ecdysozoa</taxon>
        <taxon>Arthropoda</taxon>
        <taxon>Hexapoda</taxon>
        <taxon>Insecta</taxon>
        <taxon>Pterygota</taxon>
        <taxon>Neoptera</taxon>
        <taxon>Paraneoptera</taxon>
        <taxon>Hemiptera</taxon>
        <taxon>Sternorrhyncha</taxon>
        <taxon>Aphidomorpha</taxon>
        <taxon>Aphidoidea</taxon>
        <taxon>Aphididae</taxon>
        <taxon>Aphidini</taxon>
        <taxon>Aphis</taxon>
        <taxon>Aphis</taxon>
    </lineage>
</organism>
<protein>
    <recommendedName>
        <fullName evidence="2">SAYSvFN domain-containing protein</fullName>
    </recommendedName>
</protein>
<dbReference type="PANTHER" id="PTHR13527">
    <property type="entry name" value="SAYSVFN DOMAIN-CONTAINING PROTEIN 1"/>
    <property type="match status" value="1"/>
</dbReference>
<feature type="domain" description="SAYSvFN" evidence="2">
    <location>
        <begin position="122"/>
        <end position="192"/>
    </location>
</feature>
<dbReference type="Proteomes" id="UP000475862">
    <property type="component" value="Unassembled WGS sequence"/>
</dbReference>
<dbReference type="Pfam" id="PF10260">
    <property type="entry name" value="SAYSvFN"/>
    <property type="match status" value="1"/>
</dbReference>